<comment type="caution">
    <text evidence="1">The sequence shown here is derived from an EMBL/GenBank/DDBJ whole genome shotgun (WGS) entry which is preliminary data.</text>
</comment>
<proteinExistence type="predicted"/>
<evidence type="ECO:0000313" key="2">
    <source>
        <dbReference type="Proteomes" id="UP000003160"/>
    </source>
</evidence>
<dbReference type="RefSeq" id="WP_007175510.1">
    <property type="nucleotide sequence ID" value="NZ_GG704807.1"/>
</dbReference>
<feature type="non-terminal residue" evidence="1">
    <location>
        <position position="1"/>
    </location>
</feature>
<dbReference type="HOGENOM" id="CLU_2176391_0_0_10"/>
<gene>
    <name evidence="1" type="ORF">HMPREF0645_0001</name>
</gene>
<sequence length="110" mass="13585">DSISYVASTFMQYDVFISSYKVFDEDLEWVEKNHQDWVINYFEKIYIKYDCTLYSKFALSISLYNIGKKQYLKELWKKYRYLFFIDSKRNEDENVKKIWDLIDCSKIKME</sequence>
<dbReference type="EMBL" id="ACKS01000001">
    <property type="protein sequence ID" value="EFA45575.1"/>
    <property type="molecule type" value="Genomic_DNA"/>
</dbReference>
<dbReference type="AlphaFoldDB" id="D1PSR6"/>
<reference evidence="1 2" key="1">
    <citation type="submission" date="2009-10" db="EMBL/GenBank/DDBJ databases">
        <authorList>
            <person name="Qin X."/>
            <person name="Bachman B."/>
            <person name="Battles P."/>
            <person name="Bell A."/>
            <person name="Bess C."/>
            <person name="Bickham C."/>
            <person name="Chaboub L."/>
            <person name="Chen D."/>
            <person name="Coyle M."/>
            <person name="Deiros D.R."/>
            <person name="Dinh H."/>
            <person name="Forbes L."/>
            <person name="Fowler G."/>
            <person name="Francisco L."/>
            <person name="Fu Q."/>
            <person name="Gubbala S."/>
            <person name="Hale W."/>
            <person name="Han Y."/>
            <person name="Hemphill L."/>
            <person name="Highlander S.K."/>
            <person name="Hirani K."/>
            <person name="Hogues M."/>
            <person name="Jackson L."/>
            <person name="Jakkamsetti A."/>
            <person name="Javaid M."/>
            <person name="Jiang H."/>
            <person name="Korchina V."/>
            <person name="Kovar C."/>
            <person name="Lara F."/>
            <person name="Lee S."/>
            <person name="Mata R."/>
            <person name="Mathew T."/>
            <person name="Moen C."/>
            <person name="Morales K."/>
            <person name="Munidasa M."/>
            <person name="Nazareth L."/>
            <person name="Ngo R."/>
            <person name="Nguyen L."/>
            <person name="Okwuonu G."/>
            <person name="Ongeri F."/>
            <person name="Patil S."/>
            <person name="Petrosino J."/>
            <person name="Pham C."/>
            <person name="Pham P."/>
            <person name="Pu L.-L."/>
            <person name="Puazo M."/>
            <person name="Raj R."/>
            <person name="Reid J."/>
            <person name="Rouhana J."/>
            <person name="Saada N."/>
            <person name="Shang Y."/>
            <person name="Simmons D."/>
            <person name="Thornton R."/>
            <person name="Warren J."/>
            <person name="Weissenberger G."/>
            <person name="Zhang J."/>
            <person name="Zhang L."/>
            <person name="Zhou C."/>
            <person name="Zhu D."/>
            <person name="Muzny D."/>
            <person name="Worley K."/>
            <person name="Gibbs R."/>
        </authorList>
    </citation>
    <scope>NUCLEOTIDE SEQUENCE [LARGE SCALE GENOMIC DNA]</scope>
    <source>
        <strain evidence="1 2">DSM 17361</strain>
    </source>
</reference>
<dbReference type="Proteomes" id="UP000003160">
    <property type="component" value="Unassembled WGS sequence"/>
</dbReference>
<accession>D1PSR6</accession>
<name>D1PSR6_9BACT</name>
<protein>
    <submittedName>
        <fullName evidence="1">Uncharacterized protein</fullName>
    </submittedName>
</protein>
<keyword evidence="2" id="KW-1185">Reference proteome</keyword>
<evidence type="ECO:0000313" key="1">
    <source>
        <dbReference type="EMBL" id="EFA45575.1"/>
    </source>
</evidence>
<organism evidence="1 2">
    <name type="scientific">Hallella bergensis DSM 17361</name>
    <dbReference type="NCBI Taxonomy" id="585502"/>
    <lineage>
        <taxon>Bacteria</taxon>
        <taxon>Pseudomonadati</taxon>
        <taxon>Bacteroidota</taxon>
        <taxon>Bacteroidia</taxon>
        <taxon>Bacteroidales</taxon>
        <taxon>Prevotellaceae</taxon>
        <taxon>Hallella</taxon>
    </lineage>
</organism>